<feature type="transmembrane region" description="Helical" evidence="7">
    <location>
        <begin position="177"/>
        <end position="199"/>
    </location>
</feature>
<evidence type="ECO:0000256" key="3">
    <source>
        <dbReference type="ARBA" id="ARBA00022475"/>
    </source>
</evidence>
<dbReference type="PANTHER" id="PTHR30465">
    <property type="entry name" value="INNER MEMBRANE ABC TRANSPORTER"/>
    <property type="match status" value="1"/>
</dbReference>
<dbReference type="PROSITE" id="PS50928">
    <property type="entry name" value="ABC_TM1"/>
    <property type="match status" value="1"/>
</dbReference>
<organism evidence="9 10">
    <name type="scientific">Mycoplasma bradburyae</name>
    <dbReference type="NCBI Taxonomy" id="2963128"/>
    <lineage>
        <taxon>Bacteria</taxon>
        <taxon>Bacillati</taxon>
        <taxon>Mycoplasmatota</taxon>
        <taxon>Mollicutes</taxon>
        <taxon>Mycoplasmataceae</taxon>
        <taxon>Mycoplasma</taxon>
    </lineage>
</organism>
<keyword evidence="4 7" id="KW-0812">Transmembrane</keyword>
<dbReference type="EMBL" id="JAJHZM010000001">
    <property type="protein sequence ID" value="MDC4181685.1"/>
    <property type="molecule type" value="Genomic_DNA"/>
</dbReference>
<dbReference type="InterPro" id="IPR045621">
    <property type="entry name" value="BPD_transp_1_N"/>
</dbReference>
<comment type="subcellular location">
    <subcellularLocation>
        <location evidence="1 7">Cell membrane</location>
        <topology evidence="1 7">Multi-pass membrane protein</topology>
    </subcellularLocation>
</comment>
<reference evidence="9" key="1">
    <citation type="submission" date="2021-11" db="EMBL/GenBank/DDBJ databases">
        <title>Description of Mycoplasma bradburyaesp. nov.from sea birds: a tribute to a great mycoplasmologist.</title>
        <authorList>
            <person name="Ramirez A.S."/>
            <person name="Poveda C."/>
            <person name="Suarez-Perez A."/>
            <person name="Rosales R.S."/>
            <person name="Dijkman R."/>
            <person name="Feberwee A."/>
            <person name="Spergser J."/>
            <person name="Szostak M.P."/>
            <person name="Ressel L."/>
            <person name="Calabuig P."/>
            <person name="Catania S."/>
            <person name="Gobbo F."/>
            <person name="Timofte D."/>
            <person name="Poveda J.B."/>
        </authorList>
    </citation>
    <scope>NUCLEOTIDE SEQUENCE [LARGE SCALE GENOMIC DNA]</scope>
    <source>
        <strain evidence="9">T158</strain>
    </source>
</reference>
<evidence type="ECO:0000256" key="6">
    <source>
        <dbReference type="ARBA" id="ARBA00023136"/>
    </source>
</evidence>
<feature type="domain" description="ABC transmembrane type-1" evidence="8">
    <location>
        <begin position="95"/>
        <end position="300"/>
    </location>
</feature>
<evidence type="ECO:0000256" key="7">
    <source>
        <dbReference type="RuleBase" id="RU363032"/>
    </source>
</evidence>
<dbReference type="Pfam" id="PF00528">
    <property type="entry name" value="BPD_transp_1"/>
    <property type="match status" value="1"/>
</dbReference>
<dbReference type="RefSeq" id="WP_255034415.1">
    <property type="nucleotide sequence ID" value="NZ_CP101414.1"/>
</dbReference>
<dbReference type="SUPFAM" id="SSF161098">
    <property type="entry name" value="MetI-like"/>
    <property type="match status" value="1"/>
</dbReference>
<keyword evidence="5 7" id="KW-1133">Transmembrane helix</keyword>
<accession>A0ABT5GAT4</accession>
<evidence type="ECO:0000256" key="5">
    <source>
        <dbReference type="ARBA" id="ARBA00022989"/>
    </source>
</evidence>
<keyword evidence="6 7" id="KW-0472">Membrane</keyword>
<dbReference type="Gene3D" id="1.10.3720.10">
    <property type="entry name" value="MetI-like"/>
    <property type="match status" value="1"/>
</dbReference>
<evidence type="ECO:0000256" key="1">
    <source>
        <dbReference type="ARBA" id="ARBA00004651"/>
    </source>
</evidence>
<keyword evidence="3" id="KW-1003">Cell membrane</keyword>
<feature type="transmembrane region" description="Helical" evidence="7">
    <location>
        <begin position="131"/>
        <end position="155"/>
    </location>
</feature>
<keyword evidence="2 7" id="KW-0813">Transport</keyword>
<comment type="similarity">
    <text evidence="7">Belongs to the binding-protein-dependent transport system permease family.</text>
</comment>
<feature type="transmembrane region" description="Helical" evidence="7">
    <location>
        <begin position="99"/>
        <end position="119"/>
    </location>
</feature>
<comment type="caution">
    <text evidence="9">The sequence shown here is derived from an EMBL/GenBank/DDBJ whole genome shotgun (WGS) entry which is preliminary data.</text>
</comment>
<evidence type="ECO:0000256" key="4">
    <source>
        <dbReference type="ARBA" id="ARBA00022692"/>
    </source>
</evidence>
<dbReference type="InterPro" id="IPR035906">
    <property type="entry name" value="MetI-like_sf"/>
</dbReference>
<name>A0ABT5GAT4_9MOLU</name>
<dbReference type="CDD" id="cd06261">
    <property type="entry name" value="TM_PBP2"/>
    <property type="match status" value="1"/>
</dbReference>
<sequence>MLAYILKRIGFAALAVFILLTITYLLTGLLPYRPIIPGQNESEEAFNQRLAALGFNEPIIVRYGKYLYGLFVEHTLGPYYSNGAVNIGKLFFEKVPNTLLISSISFVISIILGISFGVLSAVYRGKIIDTVLNIVSVIFISVPSFVIAVLLLIIFRNSDLPLRFVAPGSNDYTVGKFWASLVLPILSLTLGGFSSMTYYMRNEMVEVLQQDYIKTAKSKGLTNCAIIFKHALRNASIPILSIIVPSLLGLISSSFVIETFYSVPGTASILVDAIQKNEVNMLAFQVLFFSSLSFLLQIVLDVIYTLVDPRIRLAEGNSFIFVKWIANSIARNKNKKLWAMVNESNAYVLSEDKDSSLIESIKENNDLSKTKVFVDNKKFNLPNNVEYIILNKKIYILEKALG</sequence>
<gene>
    <name evidence="9" type="ORF">LNO68_00565</name>
</gene>
<protein>
    <submittedName>
        <fullName evidence="9">ABC transporter permease</fullName>
    </submittedName>
</protein>
<dbReference type="Proteomes" id="UP001220940">
    <property type="component" value="Unassembled WGS sequence"/>
</dbReference>
<dbReference type="PANTHER" id="PTHR30465:SF0">
    <property type="entry name" value="OLIGOPEPTIDE TRANSPORT SYSTEM PERMEASE PROTEIN APPB"/>
    <property type="match status" value="1"/>
</dbReference>
<dbReference type="Pfam" id="PF19300">
    <property type="entry name" value="BPD_transp_1_N"/>
    <property type="match status" value="1"/>
</dbReference>
<feature type="transmembrane region" description="Helical" evidence="7">
    <location>
        <begin position="239"/>
        <end position="261"/>
    </location>
</feature>
<dbReference type="InterPro" id="IPR000515">
    <property type="entry name" value="MetI-like"/>
</dbReference>
<feature type="transmembrane region" description="Helical" evidence="7">
    <location>
        <begin position="12"/>
        <end position="32"/>
    </location>
</feature>
<keyword evidence="10" id="KW-1185">Reference proteome</keyword>
<evidence type="ECO:0000313" key="10">
    <source>
        <dbReference type="Proteomes" id="UP001220940"/>
    </source>
</evidence>
<feature type="transmembrane region" description="Helical" evidence="7">
    <location>
        <begin position="281"/>
        <end position="307"/>
    </location>
</feature>
<evidence type="ECO:0000259" key="8">
    <source>
        <dbReference type="PROSITE" id="PS50928"/>
    </source>
</evidence>
<proteinExistence type="inferred from homology"/>
<evidence type="ECO:0000256" key="2">
    <source>
        <dbReference type="ARBA" id="ARBA00022448"/>
    </source>
</evidence>
<evidence type="ECO:0000313" key="9">
    <source>
        <dbReference type="EMBL" id="MDC4181685.1"/>
    </source>
</evidence>